<dbReference type="eggNOG" id="ENOG502QQ16">
    <property type="taxonomic scope" value="Eukaryota"/>
</dbReference>
<keyword evidence="5" id="KW-0812">Transmembrane</keyword>
<keyword evidence="6" id="KW-0735">Signal-anchor</keyword>
<evidence type="ECO:0000256" key="8">
    <source>
        <dbReference type="ARBA" id="ARBA00023034"/>
    </source>
</evidence>
<organism evidence="11">
    <name type="scientific">Grosmannia clavigera (strain kw1407 / UAMH 11150)</name>
    <name type="common">Blue stain fungus</name>
    <name type="synonym">Graphiocladiella clavigera</name>
    <dbReference type="NCBI Taxonomy" id="655863"/>
    <lineage>
        <taxon>Eukaryota</taxon>
        <taxon>Fungi</taxon>
        <taxon>Dikarya</taxon>
        <taxon>Ascomycota</taxon>
        <taxon>Pezizomycotina</taxon>
        <taxon>Sordariomycetes</taxon>
        <taxon>Sordariomycetidae</taxon>
        <taxon>Ophiostomatales</taxon>
        <taxon>Ophiostomataceae</taxon>
        <taxon>Leptographium</taxon>
    </lineage>
</organism>
<dbReference type="SUPFAM" id="SSF53448">
    <property type="entry name" value="Nucleotide-diphospho-sugar transferases"/>
    <property type="match status" value="1"/>
</dbReference>
<keyword evidence="8" id="KW-0333">Golgi apparatus</keyword>
<dbReference type="AlphaFoldDB" id="F0XAR7"/>
<gene>
    <name evidence="10" type="ORF">CMQ_3427</name>
</gene>
<dbReference type="GO" id="GO:0000139">
    <property type="term" value="C:Golgi membrane"/>
    <property type="evidence" value="ECO:0007669"/>
    <property type="project" value="UniProtKB-SubCell"/>
</dbReference>
<dbReference type="STRING" id="655863.F0XAR7"/>
<dbReference type="Pfam" id="PF11051">
    <property type="entry name" value="Mannosyl_trans3"/>
    <property type="match status" value="2"/>
</dbReference>
<dbReference type="InterPro" id="IPR022751">
    <property type="entry name" value="Alpha_mannosyltransferase"/>
</dbReference>
<accession>F0XAR7</accession>
<keyword evidence="4 10" id="KW-0808">Transferase</keyword>
<evidence type="ECO:0000256" key="2">
    <source>
        <dbReference type="ARBA" id="ARBA00004922"/>
    </source>
</evidence>
<evidence type="ECO:0000256" key="9">
    <source>
        <dbReference type="ARBA" id="ARBA00023136"/>
    </source>
</evidence>
<dbReference type="InterPro" id="IPR029044">
    <property type="entry name" value="Nucleotide-diphossugar_trans"/>
</dbReference>
<dbReference type="RefSeq" id="XP_014174840.1">
    <property type="nucleotide sequence ID" value="XM_014319365.1"/>
</dbReference>
<dbReference type="OrthoDB" id="4484309at2759"/>
<dbReference type="PANTHER" id="PTHR31646:SF1">
    <property type="entry name" value="ALPHA-1,2-MANNOSYLTRANSFERASE MNN2"/>
    <property type="match status" value="1"/>
</dbReference>
<dbReference type="Proteomes" id="UP000007796">
    <property type="component" value="Unassembled WGS sequence"/>
</dbReference>
<keyword evidence="11" id="KW-1185">Reference proteome</keyword>
<dbReference type="GO" id="GO:0000026">
    <property type="term" value="F:alpha-1,2-mannosyltransferase activity"/>
    <property type="evidence" value="ECO:0007669"/>
    <property type="project" value="TreeGrafter"/>
</dbReference>
<reference evidence="10 11" key="1">
    <citation type="journal article" date="2011" name="Proc. Natl. Acad. Sci. U.S.A.">
        <title>Genome and transcriptome analyses of the mountain pine beetle-fungal symbiont Grosmannia clavigera, a lodgepole pine pathogen.</title>
        <authorList>
            <person name="DiGuistini S."/>
            <person name="Wang Y."/>
            <person name="Liao N.Y."/>
            <person name="Taylor G."/>
            <person name="Tanguay P."/>
            <person name="Feau N."/>
            <person name="Henrissat B."/>
            <person name="Chan S.K."/>
            <person name="Hesse-Orce U."/>
            <person name="Alamouti S.M."/>
            <person name="Tsui C.K.M."/>
            <person name="Docking R.T."/>
            <person name="Levasseur A."/>
            <person name="Haridas S."/>
            <person name="Robertson G."/>
            <person name="Birol I."/>
            <person name="Holt R.A."/>
            <person name="Marra M.A."/>
            <person name="Hamelin R.C."/>
            <person name="Hirst M."/>
            <person name="Jones S.J.M."/>
            <person name="Bohlmann J."/>
            <person name="Breuil C."/>
        </authorList>
    </citation>
    <scope>NUCLEOTIDE SEQUENCE [LARGE SCALE GENOMIC DNA]</scope>
    <source>
        <strain evidence="11">kw1407 / UAMH 11150</strain>
    </source>
</reference>
<evidence type="ECO:0000256" key="3">
    <source>
        <dbReference type="ARBA" id="ARBA00009105"/>
    </source>
</evidence>
<sequence>MGRFRELFVAHVHMSRRLARRSFLASLISLLFVLVVIVTALGTAGTTDMRLSSDLTPGPVGLELAELLGGLLEQHRPSGVDPPWTEDRFDSTRWQWGEDANMTSLLQLDALELLKMRDAHRGFVASIHDRLPTFVAPSGHHSFLGRHHQQPRQGIVIIGGGKYFAILMVSLRFLRRTGTTLPVEVFVLEHEYEADVCEHVLPTLNAVCRIFPPLGGGACPLHGFQLKVFAILFASFEDVLFLDADCTAMRDVATLFLSEPFRATGLVTWPDIWQTTVSPLYYLIASQDVVPVARRASSESGQLVVSKRRHWFTLLLAAYYNYHGPDFYYRLLNQGGTGMGDKETFLPAADVFGLPFYSVQKPVVSVGHRFEHGQTGSRVQVQHDPVDDYAITQQIIAAANDSLDFAAWNASYAPVRPLFLHLAWPKWDAVNLLDHISKWSDMTTGIDGRPEPAFHYPPALAAQIHGTERMLWEEARWAVCNLHDRLNHWKNKPKAGGMCSRLDSYFRTVLDADMGIAMRLGPKDVLMPMLPE</sequence>
<evidence type="ECO:0000256" key="4">
    <source>
        <dbReference type="ARBA" id="ARBA00022679"/>
    </source>
</evidence>
<comment type="similarity">
    <text evidence="3">Belongs to the MNN1/MNT family.</text>
</comment>
<evidence type="ECO:0000256" key="1">
    <source>
        <dbReference type="ARBA" id="ARBA00004323"/>
    </source>
</evidence>
<dbReference type="HOGENOM" id="CLU_013298_0_1_1"/>
<dbReference type="GO" id="GO:0046354">
    <property type="term" value="P:mannan biosynthetic process"/>
    <property type="evidence" value="ECO:0007669"/>
    <property type="project" value="TreeGrafter"/>
</dbReference>
<keyword evidence="9" id="KW-0472">Membrane</keyword>
<dbReference type="FunCoup" id="F0XAR7">
    <property type="interactions" value="59"/>
</dbReference>
<dbReference type="PANTHER" id="PTHR31646">
    <property type="entry name" value="ALPHA-1,2-MANNOSYLTRANSFERASE MNN2"/>
    <property type="match status" value="1"/>
</dbReference>
<proteinExistence type="inferred from homology"/>
<dbReference type="GeneID" id="25976526"/>
<comment type="pathway">
    <text evidence="2">Protein modification; protein glycosylation.</text>
</comment>
<evidence type="ECO:0000313" key="11">
    <source>
        <dbReference type="Proteomes" id="UP000007796"/>
    </source>
</evidence>
<evidence type="ECO:0000313" key="10">
    <source>
        <dbReference type="EMBL" id="EFX05358.1"/>
    </source>
</evidence>
<name>F0XAR7_GROCL</name>
<keyword evidence="10" id="KW-0328">Glycosyltransferase</keyword>
<keyword evidence="7" id="KW-1133">Transmembrane helix</keyword>
<dbReference type="InParanoid" id="F0XAR7"/>
<protein>
    <submittedName>
        <fullName evidence="10">Alpha-mannosyltransferase</fullName>
    </submittedName>
</protein>
<evidence type="ECO:0000256" key="6">
    <source>
        <dbReference type="ARBA" id="ARBA00022968"/>
    </source>
</evidence>
<dbReference type="EMBL" id="GL629735">
    <property type="protein sequence ID" value="EFX05358.1"/>
    <property type="molecule type" value="Genomic_DNA"/>
</dbReference>
<evidence type="ECO:0000256" key="5">
    <source>
        <dbReference type="ARBA" id="ARBA00022692"/>
    </source>
</evidence>
<comment type="subcellular location">
    <subcellularLocation>
        <location evidence="1">Golgi apparatus membrane</location>
        <topology evidence="1">Single-pass type II membrane protein</topology>
    </subcellularLocation>
</comment>
<evidence type="ECO:0000256" key="7">
    <source>
        <dbReference type="ARBA" id="ARBA00022989"/>
    </source>
</evidence>